<dbReference type="EMBL" id="HBUF01379032">
    <property type="protein sequence ID" value="CAG6729503.1"/>
    <property type="molecule type" value="Transcribed_RNA"/>
</dbReference>
<dbReference type="EMBL" id="HBUF01033434">
    <property type="protein sequence ID" value="CAG6615649.1"/>
    <property type="molecule type" value="Transcribed_RNA"/>
</dbReference>
<dbReference type="PANTHER" id="PTHR14365:SF1">
    <property type="entry name" value="APOPTOSIS REGULATORY PROTEIN SIVA"/>
    <property type="match status" value="1"/>
</dbReference>
<evidence type="ECO:0008006" key="2">
    <source>
        <dbReference type="Google" id="ProtNLM"/>
    </source>
</evidence>
<evidence type="ECO:0000313" key="1">
    <source>
        <dbReference type="EMBL" id="CAG6615651.1"/>
    </source>
</evidence>
<dbReference type="EMBL" id="HBUF01379030">
    <property type="protein sequence ID" value="CAG6729501.1"/>
    <property type="molecule type" value="Transcribed_RNA"/>
</dbReference>
<organism evidence="1">
    <name type="scientific">Cacopsylla melanoneura</name>
    <dbReference type="NCBI Taxonomy" id="428564"/>
    <lineage>
        <taxon>Eukaryota</taxon>
        <taxon>Metazoa</taxon>
        <taxon>Ecdysozoa</taxon>
        <taxon>Arthropoda</taxon>
        <taxon>Hexapoda</taxon>
        <taxon>Insecta</taxon>
        <taxon>Pterygota</taxon>
        <taxon>Neoptera</taxon>
        <taxon>Paraneoptera</taxon>
        <taxon>Hemiptera</taxon>
        <taxon>Sternorrhyncha</taxon>
        <taxon>Psylloidea</taxon>
        <taxon>Psyllidae</taxon>
        <taxon>Psyllinae</taxon>
        <taxon>Cacopsylla</taxon>
    </lineage>
</organism>
<dbReference type="EMBL" id="HBUF01379031">
    <property type="protein sequence ID" value="CAG6729502.1"/>
    <property type="molecule type" value="Transcribed_RNA"/>
</dbReference>
<dbReference type="EMBL" id="HBUF01204650">
    <property type="protein sequence ID" value="CAG6663175.1"/>
    <property type="molecule type" value="Transcribed_RNA"/>
</dbReference>
<sequence length="138" mass="15598">MVKRLCPFDDFEPQMKIHVSDLDSVATRDEAINKVYEKTRNLLFGSASHHNTTQDSTDQSSTKVTNQSQPRGIQENLCHACKSVNFLQPNQCWFCDSRFCSSCVAPCCLCFQVFCRDCSTIRYDQNSDVTVCLSCSST</sequence>
<dbReference type="EMBL" id="HBUF01033436">
    <property type="protein sequence ID" value="CAG6615651.1"/>
    <property type="molecule type" value="Transcribed_RNA"/>
</dbReference>
<name>A0A8D8PVF6_9HEMI</name>
<dbReference type="GO" id="GO:0005175">
    <property type="term" value="F:CD27 receptor binding"/>
    <property type="evidence" value="ECO:0007669"/>
    <property type="project" value="TreeGrafter"/>
</dbReference>
<dbReference type="EMBL" id="HBUF01033435">
    <property type="protein sequence ID" value="CAG6615650.1"/>
    <property type="molecule type" value="Transcribed_RNA"/>
</dbReference>
<protein>
    <recommendedName>
        <fullName evidence="2">Apoptosis regulatory protein Siva</fullName>
    </recommendedName>
</protein>
<dbReference type="InterPro" id="IPR022773">
    <property type="entry name" value="Siva"/>
</dbReference>
<dbReference type="GO" id="GO:0097191">
    <property type="term" value="P:extrinsic apoptotic signaling pathway"/>
    <property type="evidence" value="ECO:0007669"/>
    <property type="project" value="TreeGrafter"/>
</dbReference>
<dbReference type="PANTHER" id="PTHR14365">
    <property type="entry name" value="APOPTOSIS REGULATORY PROTEIN SIVA"/>
    <property type="match status" value="1"/>
</dbReference>
<reference evidence="1" key="1">
    <citation type="submission" date="2021-05" db="EMBL/GenBank/DDBJ databases">
        <authorList>
            <person name="Alioto T."/>
            <person name="Alioto T."/>
            <person name="Gomez Garrido J."/>
        </authorList>
    </citation>
    <scope>NUCLEOTIDE SEQUENCE</scope>
</reference>
<dbReference type="AlphaFoldDB" id="A0A8D8PVF6"/>
<accession>A0A8D8PVF6</accession>
<proteinExistence type="predicted"/>